<feature type="domain" description="ThuA-like" evidence="1">
    <location>
        <begin position="23"/>
        <end position="218"/>
    </location>
</feature>
<gene>
    <name evidence="2" type="ORF">EH32_01095</name>
</gene>
<organism evidence="2 3">
    <name type="scientific">Erythrobacter litoralis</name>
    <dbReference type="NCBI Taxonomy" id="39960"/>
    <lineage>
        <taxon>Bacteria</taxon>
        <taxon>Pseudomonadati</taxon>
        <taxon>Pseudomonadota</taxon>
        <taxon>Alphaproteobacteria</taxon>
        <taxon>Sphingomonadales</taxon>
        <taxon>Erythrobacteraceae</taxon>
        <taxon>Erythrobacter/Porphyrobacter group</taxon>
        <taxon>Erythrobacter</taxon>
    </lineage>
</organism>
<dbReference type="KEGG" id="elq:Ga0102493_111526"/>
<dbReference type="Pfam" id="PF06283">
    <property type="entry name" value="ThuA"/>
    <property type="match status" value="1"/>
</dbReference>
<dbReference type="InterPro" id="IPR029010">
    <property type="entry name" value="ThuA-like"/>
</dbReference>
<reference evidence="2 3" key="1">
    <citation type="submission" date="2014-04" db="EMBL/GenBank/DDBJ databases">
        <title>A comprehensive comparison of genomes of Erythrobacter spp. Strains.</title>
        <authorList>
            <person name="Zheng Q."/>
        </authorList>
    </citation>
    <scope>NUCLEOTIDE SEQUENCE [LARGE SCALE GENOMIC DNA]</scope>
    <source>
        <strain evidence="2 3">DSM 8509</strain>
    </source>
</reference>
<dbReference type="PATRIC" id="fig|39960.10.peg.606"/>
<dbReference type="AlphaFoldDB" id="A0A074MFW0"/>
<name>A0A074MFW0_9SPHN</name>
<comment type="caution">
    <text evidence="2">The sequence shown here is derived from an EMBL/GenBank/DDBJ whole genome shotgun (WGS) entry which is preliminary data.</text>
</comment>
<dbReference type="RefSeq" id="WP_051698266.1">
    <property type="nucleotide sequence ID" value="NZ_CP017057.1"/>
</dbReference>
<protein>
    <recommendedName>
        <fullName evidence="1">ThuA-like domain-containing protein</fullName>
    </recommendedName>
</protein>
<dbReference type="Proteomes" id="UP000027866">
    <property type="component" value="Unassembled WGS sequence"/>
</dbReference>
<dbReference type="InterPro" id="IPR029062">
    <property type="entry name" value="Class_I_gatase-like"/>
</dbReference>
<accession>A0A074MFW0</accession>
<dbReference type="EMBL" id="JMIX01000010">
    <property type="protein sequence ID" value="KEO92369.1"/>
    <property type="molecule type" value="Genomic_DNA"/>
</dbReference>
<proteinExistence type="predicted"/>
<evidence type="ECO:0000313" key="2">
    <source>
        <dbReference type="EMBL" id="KEO92369.1"/>
    </source>
</evidence>
<dbReference type="SUPFAM" id="SSF52317">
    <property type="entry name" value="Class I glutamine amidotransferase-like"/>
    <property type="match status" value="1"/>
</dbReference>
<keyword evidence="3" id="KW-1185">Reference proteome</keyword>
<sequence>MVEDGAPAGGRREVRLVVGGMAHDFDFVRMELLRALGEDERNRVAVSSTFEEFGGDPRTALVSYTCNVEPSPEAALRLRSFVENGGRWLALHATNSLLEWRADGVAGRPATGDFLETLGSSFQAHPPIGPYEVRPGPVADPLTAGIAPFTIEDELYLSDYADEVEVLLHARFGGAAPGFVRDRWPQGEQAVLYRRSLGSGEVLYFTPGHARGHYDAPHRTPFYPHVERGAWQEPAFREVLKRCLGWVCREPVIEGEKA</sequence>
<evidence type="ECO:0000313" key="3">
    <source>
        <dbReference type="Proteomes" id="UP000027866"/>
    </source>
</evidence>
<evidence type="ECO:0000259" key="1">
    <source>
        <dbReference type="Pfam" id="PF06283"/>
    </source>
</evidence>
<dbReference type="Gene3D" id="3.40.50.880">
    <property type="match status" value="1"/>
</dbReference>